<evidence type="ECO:0000256" key="8">
    <source>
        <dbReference type="ARBA" id="ARBA00023012"/>
    </source>
</evidence>
<dbReference type="Proteomes" id="UP001317705">
    <property type="component" value="Chromosome"/>
</dbReference>
<dbReference type="InterPro" id="IPR025662">
    <property type="entry name" value="Sigma_54_int_dom_ATP-bd_1"/>
</dbReference>
<dbReference type="InterPro" id="IPR025943">
    <property type="entry name" value="Sigma_54_int_dom_ATP-bd_2"/>
</dbReference>
<dbReference type="Pfam" id="PF25601">
    <property type="entry name" value="AAA_lid_14"/>
    <property type="match status" value="1"/>
</dbReference>
<feature type="domain" description="Response regulatory" evidence="18">
    <location>
        <begin position="5"/>
        <end position="122"/>
    </location>
</feature>
<dbReference type="SUPFAM" id="SSF46689">
    <property type="entry name" value="Homeodomain-like"/>
    <property type="match status" value="1"/>
</dbReference>
<keyword evidence="12" id="KW-0804">Transcription</keyword>
<protein>
    <recommendedName>
        <fullName evidence="2">DNA-binding transcriptional regulator NtrC</fullName>
    </recommendedName>
    <alternativeName>
        <fullName evidence="14">Nitrogen regulation protein NR(I)</fullName>
    </alternativeName>
    <alternativeName>
        <fullName evidence="15">Nitrogen regulator I</fullName>
    </alternativeName>
</protein>
<dbReference type="PROSITE" id="PS00675">
    <property type="entry name" value="SIGMA54_INTERACT_1"/>
    <property type="match status" value="1"/>
</dbReference>
<dbReference type="Pfam" id="PF00072">
    <property type="entry name" value="Response_reg"/>
    <property type="match status" value="1"/>
</dbReference>
<evidence type="ECO:0000313" key="20">
    <source>
        <dbReference type="Proteomes" id="UP001317705"/>
    </source>
</evidence>
<reference evidence="19 20" key="1">
    <citation type="submission" date="2022-12" db="EMBL/GenBank/DDBJ databases">
        <title>Polyphasic characterization of Geotalea uranireducens NIT-SL11 newly isolated from a complex of sewage sludge and microbially reduced graphene oxide.</title>
        <authorList>
            <person name="Xie L."/>
            <person name="Yoshida N."/>
            <person name="Meng L."/>
        </authorList>
    </citation>
    <scope>NUCLEOTIDE SEQUENCE [LARGE SCALE GENOMIC DNA]</scope>
    <source>
        <strain evidence="19 20">NIT-SL11</strain>
    </source>
</reference>
<gene>
    <name evidence="19" type="ORF">GURASL_10310</name>
</gene>
<dbReference type="PRINTS" id="PR01590">
    <property type="entry name" value="HTHFIS"/>
</dbReference>
<keyword evidence="20" id="KW-1185">Reference proteome</keyword>
<evidence type="ECO:0000256" key="3">
    <source>
        <dbReference type="ARBA" id="ARBA00022490"/>
    </source>
</evidence>
<evidence type="ECO:0000256" key="14">
    <source>
        <dbReference type="ARBA" id="ARBA00029881"/>
    </source>
</evidence>
<dbReference type="InterPro" id="IPR002197">
    <property type="entry name" value="HTH_Fis"/>
</dbReference>
<keyword evidence="9" id="KW-0805">Transcription regulation</keyword>
<dbReference type="Gene3D" id="1.10.8.60">
    <property type="match status" value="1"/>
</dbReference>
<dbReference type="InterPro" id="IPR003593">
    <property type="entry name" value="AAA+_ATPase"/>
</dbReference>
<keyword evidence="3" id="KW-0963">Cytoplasm</keyword>
<dbReference type="SUPFAM" id="SSF52540">
    <property type="entry name" value="P-loop containing nucleoside triphosphate hydrolases"/>
    <property type="match status" value="1"/>
</dbReference>
<keyword evidence="11" id="KW-0010">Activator</keyword>
<evidence type="ECO:0000259" key="18">
    <source>
        <dbReference type="PROSITE" id="PS50110"/>
    </source>
</evidence>
<dbReference type="InterPro" id="IPR011006">
    <property type="entry name" value="CheY-like_superfamily"/>
</dbReference>
<dbReference type="CDD" id="cd00009">
    <property type="entry name" value="AAA"/>
    <property type="match status" value="1"/>
</dbReference>
<keyword evidence="10" id="KW-0238">DNA-binding</keyword>
<evidence type="ECO:0000256" key="9">
    <source>
        <dbReference type="ARBA" id="ARBA00023015"/>
    </source>
</evidence>
<evidence type="ECO:0000313" key="19">
    <source>
        <dbReference type="EMBL" id="BDV42108.1"/>
    </source>
</evidence>
<dbReference type="Gene3D" id="3.40.50.2300">
    <property type="match status" value="1"/>
</dbReference>
<dbReference type="InterPro" id="IPR058031">
    <property type="entry name" value="AAA_lid_NorR"/>
</dbReference>
<dbReference type="PROSITE" id="PS00688">
    <property type="entry name" value="SIGMA54_INTERACT_3"/>
    <property type="match status" value="1"/>
</dbReference>
<dbReference type="SMART" id="SM00448">
    <property type="entry name" value="REC"/>
    <property type="match status" value="1"/>
</dbReference>
<comment type="subcellular location">
    <subcellularLocation>
        <location evidence="1">Cytoplasm</location>
    </subcellularLocation>
</comment>
<keyword evidence="7" id="KW-0067">ATP-binding</keyword>
<keyword evidence="5 16" id="KW-0597">Phosphoprotein</keyword>
<dbReference type="Gene3D" id="3.40.50.300">
    <property type="entry name" value="P-loop containing nucleotide triphosphate hydrolases"/>
    <property type="match status" value="1"/>
</dbReference>
<keyword evidence="8" id="KW-0902">Two-component regulatory system</keyword>
<evidence type="ECO:0000259" key="17">
    <source>
        <dbReference type="PROSITE" id="PS50045"/>
    </source>
</evidence>
<evidence type="ECO:0000256" key="10">
    <source>
        <dbReference type="ARBA" id="ARBA00023125"/>
    </source>
</evidence>
<dbReference type="InterPro" id="IPR027417">
    <property type="entry name" value="P-loop_NTPase"/>
</dbReference>
<dbReference type="PANTHER" id="PTHR32071">
    <property type="entry name" value="TRANSCRIPTIONAL REGULATORY PROTEIN"/>
    <property type="match status" value="1"/>
</dbReference>
<feature type="modified residue" description="4-aspartylphosphate" evidence="16">
    <location>
        <position position="57"/>
    </location>
</feature>
<evidence type="ECO:0000256" key="2">
    <source>
        <dbReference type="ARBA" id="ARBA00019059"/>
    </source>
</evidence>
<dbReference type="SUPFAM" id="SSF52172">
    <property type="entry name" value="CheY-like"/>
    <property type="match status" value="1"/>
</dbReference>
<dbReference type="PROSITE" id="PS00676">
    <property type="entry name" value="SIGMA54_INTERACT_2"/>
    <property type="match status" value="1"/>
</dbReference>
<dbReference type="PANTHER" id="PTHR32071:SF95">
    <property type="entry name" value="DNA-BINDING TRANSCRIPTIONAL REGULATOR NTRC"/>
    <property type="match status" value="1"/>
</dbReference>
<keyword evidence="13" id="KW-0535">Nitrogen fixation</keyword>
<evidence type="ECO:0000256" key="16">
    <source>
        <dbReference type="PROSITE-ProRule" id="PRU00169"/>
    </source>
</evidence>
<keyword evidence="4" id="KW-0678">Repressor</keyword>
<evidence type="ECO:0000256" key="1">
    <source>
        <dbReference type="ARBA" id="ARBA00004496"/>
    </source>
</evidence>
<dbReference type="Pfam" id="PF00158">
    <property type="entry name" value="Sigma54_activat"/>
    <property type="match status" value="1"/>
</dbReference>
<evidence type="ECO:0000256" key="7">
    <source>
        <dbReference type="ARBA" id="ARBA00022840"/>
    </source>
</evidence>
<sequence length="462" mass="51907">MLKARILICDDEEGIRRYLQKMFQASEFEVETFAEGTSLLQRLEGGSDGDADILVLDVRMPDMDGIEVLKRAKKLRPTLPVVVMTAFGTIDSAVEAIKFGAYDYVTKPFPKEKILGVIENALELDLLLKENRVLKEELNRPDSPDNIIFVSDKFREVYELTLQVAQSDANILVLGESGTGKELIAGAVHYNSPRRSRRFLSINCAALSDTLLESQLFGHVRGAFTGAITTQKGLLEEADGGTLFLDEIGDVSAAVQAKLLRVIQERDFIPVGATKAKSVDIRFVAATNKNLAKEVQEGRFREDLYYRLNVITIDLPPLRERPEDIEPLAEHFMRKYARRIKKELRGISPEALQLLRSYRWPGNVRELENVMERAVILSRGDQVLPAVLPLRGKESPPPPRDNRLIPLETVEREHIERVLRQTGYHKSRTAEILGISRKTLDRKIAEYAIALAGHARGTALDS</sequence>
<dbReference type="Gene3D" id="1.10.10.60">
    <property type="entry name" value="Homeodomain-like"/>
    <property type="match status" value="1"/>
</dbReference>
<accession>A0ABN6VPC4</accession>
<dbReference type="EMBL" id="AP027151">
    <property type="protein sequence ID" value="BDV42108.1"/>
    <property type="molecule type" value="Genomic_DNA"/>
</dbReference>
<dbReference type="InterPro" id="IPR025944">
    <property type="entry name" value="Sigma_54_int_dom_CS"/>
</dbReference>
<dbReference type="InterPro" id="IPR001789">
    <property type="entry name" value="Sig_transdc_resp-reg_receiver"/>
</dbReference>
<dbReference type="InterPro" id="IPR009057">
    <property type="entry name" value="Homeodomain-like_sf"/>
</dbReference>
<dbReference type="SMART" id="SM00382">
    <property type="entry name" value="AAA"/>
    <property type="match status" value="1"/>
</dbReference>
<name>A0ABN6VPC4_9BACT</name>
<dbReference type="InterPro" id="IPR002078">
    <property type="entry name" value="Sigma_54_int"/>
</dbReference>
<keyword evidence="6" id="KW-0547">Nucleotide-binding</keyword>
<dbReference type="RefSeq" id="WP_282002353.1">
    <property type="nucleotide sequence ID" value="NZ_AP027151.1"/>
</dbReference>
<evidence type="ECO:0000256" key="15">
    <source>
        <dbReference type="ARBA" id="ARBA00031910"/>
    </source>
</evidence>
<dbReference type="Pfam" id="PF02954">
    <property type="entry name" value="HTH_8"/>
    <property type="match status" value="1"/>
</dbReference>
<proteinExistence type="predicted"/>
<evidence type="ECO:0000256" key="5">
    <source>
        <dbReference type="ARBA" id="ARBA00022553"/>
    </source>
</evidence>
<evidence type="ECO:0000256" key="12">
    <source>
        <dbReference type="ARBA" id="ARBA00023163"/>
    </source>
</evidence>
<evidence type="ECO:0000256" key="6">
    <source>
        <dbReference type="ARBA" id="ARBA00022741"/>
    </source>
</evidence>
<feature type="domain" description="Sigma-54 factor interaction" evidence="17">
    <location>
        <begin position="147"/>
        <end position="376"/>
    </location>
</feature>
<organism evidence="19 20">
    <name type="scientific">Geotalea uraniireducens</name>
    <dbReference type="NCBI Taxonomy" id="351604"/>
    <lineage>
        <taxon>Bacteria</taxon>
        <taxon>Pseudomonadati</taxon>
        <taxon>Thermodesulfobacteriota</taxon>
        <taxon>Desulfuromonadia</taxon>
        <taxon>Geobacterales</taxon>
        <taxon>Geobacteraceae</taxon>
        <taxon>Geotalea</taxon>
    </lineage>
</organism>
<evidence type="ECO:0000256" key="13">
    <source>
        <dbReference type="ARBA" id="ARBA00023231"/>
    </source>
</evidence>
<dbReference type="PROSITE" id="PS50045">
    <property type="entry name" value="SIGMA54_INTERACT_4"/>
    <property type="match status" value="1"/>
</dbReference>
<evidence type="ECO:0000256" key="4">
    <source>
        <dbReference type="ARBA" id="ARBA00022491"/>
    </source>
</evidence>
<dbReference type="PROSITE" id="PS50110">
    <property type="entry name" value="RESPONSE_REGULATORY"/>
    <property type="match status" value="1"/>
</dbReference>
<evidence type="ECO:0000256" key="11">
    <source>
        <dbReference type="ARBA" id="ARBA00023159"/>
    </source>
</evidence>